<reference evidence="1 2" key="1">
    <citation type="journal article" date="2018" name="Mol. Ecol.">
        <title>The obligate alkalophilic soda-lake fungus Sodiomyces alkalinus has shifted to a protein diet.</title>
        <authorList>
            <person name="Grum-Grzhimaylo A.A."/>
            <person name="Falkoski D.L."/>
            <person name="van den Heuvel J."/>
            <person name="Valero-Jimenez C.A."/>
            <person name="Min B."/>
            <person name="Choi I.G."/>
            <person name="Lipzen A."/>
            <person name="Daum C.G."/>
            <person name="Aanen D.K."/>
            <person name="Tsang A."/>
            <person name="Henrissat B."/>
            <person name="Bilanenko E.N."/>
            <person name="de Vries R.P."/>
            <person name="van Kan J.A.L."/>
            <person name="Grigoriev I.V."/>
            <person name="Debets A.J.M."/>
        </authorList>
    </citation>
    <scope>NUCLEOTIDE SEQUENCE [LARGE SCALE GENOMIC DNA]</scope>
    <source>
        <strain evidence="1 2">F11</strain>
    </source>
</reference>
<dbReference type="AlphaFoldDB" id="A0A3N2Q2J6"/>
<protein>
    <submittedName>
        <fullName evidence="1">Uncharacterized protein</fullName>
    </submittedName>
</protein>
<proteinExistence type="predicted"/>
<evidence type="ECO:0000313" key="2">
    <source>
        <dbReference type="Proteomes" id="UP000272025"/>
    </source>
</evidence>
<accession>A0A3N2Q2J6</accession>
<organism evidence="1 2">
    <name type="scientific">Sodiomyces alkalinus (strain CBS 110278 / VKM F-3762 / F11)</name>
    <name type="common">Alkaliphilic filamentous fungus</name>
    <dbReference type="NCBI Taxonomy" id="1314773"/>
    <lineage>
        <taxon>Eukaryota</taxon>
        <taxon>Fungi</taxon>
        <taxon>Dikarya</taxon>
        <taxon>Ascomycota</taxon>
        <taxon>Pezizomycotina</taxon>
        <taxon>Sordariomycetes</taxon>
        <taxon>Hypocreomycetidae</taxon>
        <taxon>Glomerellales</taxon>
        <taxon>Plectosphaerellaceae</taxon>
        <taxon>Sodiomyces</taxon>
    </lineage>
</organism>
<sequence>MAQNKRAVQRRKEVWLEEVEKSVPRLHIGRDTTGIAVKLEMLRIEDNNAPEVDKNFTWNMRTKGTSRKWKQTSGALKIRSTCTKLLPFAGYFQLLSLLDSERSGDSNADSEEKRAGDVVFVRAGSKATRLGGTDKGVCIQVKEEVEGDFLLRLRDNDVPGKSRRKHFEMGRD</sequence>
<dbReference type="EMBL" id="ML119052">
    <property type="protein sequence ID" value="ROT40991.1"/>
    <property type="molecule type" value="Genomic_DNA"/>
</dbReference>
<dbReference type="Proteomes" id="UP000272025">
    <property type="component" value="Unassembled WGS sequence"/>
</dbReference>
<keyword evidence="2" id="KW-1185">Reference proteome</keyword>
<gene>
    <name evidence="1" type="ORF">SODALDRAFT_357015</name>
</gene>
<dbReference type="GeneID" id="39582438"/>
<dbReference type="RefSeq" id="XP_028468797.1">
    <property type="nucleotide sequence ID" value="XM_028613960.1"/>
</dbReference>
<name>A0A3N2Q2J6_SODAK</name>
<evidence type="ECO:0000313" key="1">
    <source>
        <dbReference type="EMBL" id="ROT40991.1"/>
    </source>
</evidence>